<accession>A0AB35SE83</accession>
<gene>
    <name evidence="1" type="ORF">RS890_09325</name>
</gene>
<dbReference type="RefSeq" id="WP_080785984.1">
    <property type="nucleotide sequence ID" value="NZ_CACRSV010000013.1"/>
</dbReference>
<protein>
    <submittedName>
        <fullName evidence="1">Uncharacterized protein</fullName>
    </submittedName>
</protein>
<evidence type="ECO:0000313" key="2">
    <source>
        <dbReference type="Proteomes" id="UP001277803"/>
    </source>
</evidence>
<dbReference type="Proteomes" id="UP001277803">
    <property type="component" value="Unassembled WGS sequence"/>
</dbReference>
<dbReference type="AlphaFoldDB" id="A0AB35SE83"/>
<sequence>MMDDIEKDKKEVKKNQDIRIYGFIGNVIMNAKMGIMKTSHTKRITPKPISRGSGIIMQFTKICGTENNKAKANAEAR</sequence>
<proteinExistence type="predicted"/>
<evidence type="ECO:0000313" key="1">
    <source>
        <dbReference type="EMBL" id="MDW3127261.1"/>
    </source>
</evidence>
<reference evidence="1" key="1">
    <citation type="submission" date="2023-10" db="EMBL/GenBank/DDBJ databases">
        <title>Rapid discrimination of Bifidobacterium longum Subspecies based on MALDI-TOF MS and Machine Learning.</title>
        <authorList>
            <person name="Chen J."/>
        </authorList>
    </citation>
    <scope>NUCLEOTIDE SEQUENCE</scope>
    <source>
        <strain evidence="1">YGMCC0039</strain>
    </source>
</reference>
<organism evidence="1 2">
    <name type="scientific">Bifidobacterium longum</name>
    <dbReference type="NCBI Taxonomy" id="216816"/>
    <lineage>
        <taxon>Bacteria</taxon>
        <taxon>Bacillati</taxon>
        <taxon>Actinomycetota</taxon>
        <taxon>Actinomycetes</taxon>
        <taxon>Bifidobacteriales</taxon>
        <taxon>Bifidobacteriaceae</taxon>
        <taxon>Bifidobacterium</taxon>
    </lineage>
</organism>
<comment type="caution">
    <text evidence="1">The sequence shown here is derived from an EMBL/GenBank/DDBJ whole genome shotgun (WGS) entry which is preliminary data.</text>
</comment>
<name>A0AB35SE83_BIFLN</name>
<dbReference type="EMBL" id="JAWLRA010000035">
    <property type="protein sequence ID" value="MDW3127261.1"/>
    <property type="molecule type" value="Genomic_DNA"/>
</dbReference>